<feature type="transmembrane region" description="Helical" evidence="1">
    <location>
        <begin position="151"/>
        <end position="173"/>
    </location>
</feature>
<organism evidence="2 3">
    <name type="scientific">Streptococcus urinalis 2285-97</name>
    <dbReference type="NCBI Taxonomy" id="764291"/>
    <lineage>
        <taxon>Bacteria</taxon>
        <taxon>Bacillati</taxon>
        <taxon>Bacillota</taxon>
        <taxon>Bacilli</taxon>
        <taxon>Lactobacillales</taxon>
        <taxon>Streptococcaceae</taxon>
        <taxon>Streptococcus</taxon>
    </lineage>
</organism>
<evidence type="ECO:0008006" key="4">
    <source>
        <dbReference type="Google" id="ProtNLM"/>
    </source>
</evidence>
<accession>G5KE78</accession>
<evidence type="ECO:0000313" key="2">
    <source>
        <dbReference type="EMBL" id="EHJ57676.1"/>
    </source>
</evidence>
<proteinExistence type="predicted"/>
<dbReference type="EMBL" id="AEUZ02000001">
    <property type="protein sequence ID" value="EHJ57676.1"/>
    <property type="molecule type" value="Genomic_DNA"/>
</dbReference>
<dbReference type="STRING" id="764291.STRUR_2016"/>
<keyword evidence="1" id="KW-1133">Transmembrane helix</keyword>
<name>G5KE78_9STRE</name>
<evidence type="ECO:0000256" key="1">
    <source>
        <dbReference type="SAM" id="Phobius"/>
    </source>
</evidence>
<protein>
    <recommendedName>
        <fullName evidence="4">PF11193 family protein</fullName>
    </recommendedName>
</protein>
<keyword evidence="3" id="KW-1185">Reference proteome</keyword>
<dbReference type="Pfam" id="PF11193">
    <property type="entry name" value="DUF2812"/>
    <property type="match status" value="1"/>
</dbReference>
<keyword evidence="1" id="KW-0472">Membrane</keyword>
<dbReference type="InterPro" id="IPR021359">
    <property type="entry name" value="DUF2812"/>
</dbReference>
<keyword evidence="1" id="KW-0812">Transmembrane</keyword>
<dbReference type="RefSeq" id="WP_006740374.1">
    <property type="nucleotide sequence ID" value="NZ_AEUZ02000001.1"/>
</dbReference>
<dbReference type="AlphaFoldDB" id="G5KE78"/>
<reference evidence="2 3" key="1">
    <citation type="journal article" date="2014" name="Int. J. Syst. Evol. Microbiol.">
        <title>Phylogenomics and the dynamic genome evolution of the genus Streptococcus.</title>
        <authorList>
            <consortium name="The Broad Institute Genome Sequencing Platform"/>
            <person name="Richards V.P."/>
            <person name="Palmer S.R."/>
            <person name="Pavinski Bitar P.D."/>
            <person name="Qin X."/>
            <person name="Weinstock G.M."/>
            <person name="Highlander S.K."/>
            <person name="Town C.D."/>
            <person name="Burne R.A."/>
            <person name="Stanhope M.J."/>
        </authorList>
    </citation>
    <scope>NUCLEOTIDE SEQUENCE [LARGE SCALE GENOMIC DNA]</scope>
    <source>
        <strain evidence="2 3">2285-97</strain>
    </source>
</reference>
<gene>
    <name evidence="2" type="ORF">STRUR_2016</name>
</gene>
<feature type="transmembrane region" description="Helical" evidence="1">
    <location>
        <begin position="123"/>
        <end position="139"/>
    </location>
</feature>
<sequence length="183" mass="21961">MTKTKKVITRFFTIADYDEETAFLHEQHLQGWKFKKVILPCFFIFEKSEKEDYIYQLEYVNKKQGEDYFTLYQDYGWEYCGSCVGWNYFRKPADQVHSAIDKEIFSDDSSKLKMISNISRTRLIPLVIILCSLFINIFIQQNRQSMVDHILFIILLLLILIYLVLIPSIWIKLRKKKKELGYK</sequence>
<comment type="caution">
    <text evidence="2">The sequence shown here is derived from an EMBL/GenBank/DDBJ whole genome shotgun (WGS) entry which is preliminary data.</text>
</comment>
<dbReference type="Proteomes" id="UP000005388">
    <property type="component" value="Unassembled WGS sequence"/>
</dbReference>
<dbReference type="eggNOG" id="ENOG50329RG">
    <property type="taxonomic scope" value="Bacteria"/>
</dbReference>
<evidence type="ECO:0000313" key="3">
    <source>
        <dbReference type="Proteomes" id="UP000005388"/>
    </source>
</evidence>